<dbReference type="RefSeq" id="WP_208649593.1">
    <property type="nucleotide sequence ID" value="NZ_CP036528.1"/>
</dbReference>
<gene>
    <name evidence="8" type="ORF">DKZ56_08525</name>
</gene>
<dbReference type="InterPro" id="IPR039425">
    <property type="entry name" value="RNA_pol_sigma-70-like"/>
</dbReference>
<dbReference type="InterPro" id="IPR007627">
    <property type="entry name" value="RNA_pol_sigma70_r2"/>
</dbReference>
<keyword evidence="5" id="KW-0804">Transcription</keyword>
<dbReference type="GO" id="GO:0006352">
    <property type="term" value="P:DNA-templated transcription initiation"/>
    <property type="evidence" value="ECO:0007669"/>
    <property type="project" value="InterPro"/>
</dbReference>
<evidence type="ECO:0000256" key="1">
    <source>
        <dbReference type="ARBA" id="ARBA00010641"/>
    </source>
</evidence>
<keyword evidence="2" id="KW-0805">Transcription regulation</keyword>
<dbReference type="Proteomes" id="UP000291151">
    <property type="component" value="Chromosome"/>
</dbReference>
<dbReference type="PANTHER" id="PTHR43133:SF8">
    <property type="entry name" value="RNA POLYMERASE SIGMA FACTOR HI_1459-RELATED"/>
    <property type="match status" value="1"/>
</dbReference>
<evidence type="ECO:0000256" key="2">
    <source>
        <dbReference type="ARBA" id="ARBA00023015"/>
    </source>
</evidence>
<keyword evidence="3" id="KW-0731">Sigma factor</keyword>
<reference evidence="8 9" key="1">
    <citation type="submission" date="2019-02" db="EMBL/GenBank/DDBJ databases">
        <title>Ureibacillus thermophilus.</title>
        <authorList>
            <person name="Sunny J.S."/>
            <person name="Natarajan A."/>
            <person name="Saleena L.M."/>
        </authorList>
    </citation>
    <scope>NUCLEOTIDE SEQUENCE [LARGE SCALE GENOMIC DNA]</scope>
    <source>
        <strain evidence="8 9">LM102</strain>
    </source>
</reference>
<accession>A0A4P6UVD5</accession>
<sequence length="185" mass="21895">MDEELRYIRQILAGDKRAYIHIINQYKNPLYATILRMTKNPQTAEDMLQEVFIKVYERLPKYDQKGPFKSWLYRIAINHCIDELRKKRIQTEQMEEAIIQSNETPEVVLLQNEKSRELEKMLSTLPEEERIILLLRYTNDLSYAEISDALGISIMDVRNKLYRAKKKLRKNVQEGGVLYGVSERG</sequence>
<evidence type="ECO:0000256" key="3">
    <source>
        <dbReference type="ARBA" id="ARBA00023082"/>
    </source>
</evidence>
<dbReference type="InterPro" id="IPR013249">
    <property type="entry name" value="RNA_pol_sigma70_r4_t2"/>
</dbReference>
<dbReference type="GO" id="GO:0016987">
    <property type="term" value="F:sigma factor activity"/>
    <property type="evidence" value="ECO:0007669"/>
    <property type="project" value="UniProtKB-KW"/>
</dbReference>
<dbReference type="Gene3D" id="1.10.1740.10">
    <property type="match status" value="1"/>
</dbReference>
<dbReference type="Pfam" id="PF08281">
    <property type="entry name" value="Sigma70_r4_2"/>
    <property type="match status" value="1"/>
</dbReference>
<protein>
    <submittedName>
        <fullName evidence="8">RNA polymerase sigma factor</fullName>
    </submittedName>
</protein>
<dbReference type="InterPro" id="IPR036388">
    <property type="entry name" value="WH-like_DNA-bd_sf"/>
</dbReference>
<dbReference type="EMBL" id="CP036528">
    <property type="protein sequence ID" value="QBK25898.1"/>
    <property type="molecule type" value="Genomic_DNA"/>
</dbReference>
<dbReference type="KEGG" id="uth:DKZ56_08525"/>
<evidence type="ECO:0000256" key="4">
    <source>
        <dbReference type="ARBA" id="ARBA00023125"/>
    </source>
</evidence>
<dbReference type="InterPro" id="IPR014284">
    <property type="entry name" value="RNA_pol_sigma-70_dom"/>
</dbReference>
<comment type="similarity">
    <text evidence="1">Belongs to the sigma-70 factor family. ECF subfamily.</text>
</comment>
<evidence type="ECO:0000256" key="5">
    <source>
        <dbReference type="ARBA" id="ARBA00023163"/>
    </source>
</evidence>
<dbReference type="GO" id="GO:0003677">
    <property type="term" value="F:DNA binding"/>
    <property type="evidence" value="ECO:0007669"/>
    <property type="project" value="UniProtKB-KW"/>
</dbReference>
<evidence type="ECO:0000313" key="9">
    <source>
        <dbReference type="Proteomes" id="UP000291151"/>
    </source>
</evidence>
<proteinExistence type="inferred from homology"/>
<evidence type="ECO:0000259" key="6">
    <source>
        <dbReference type="Pfam" id="PF04542"/>
    </source>
</evidence>
<dbReference type="Pfam" id="PF04542">
    <property type="entry name" value="Sigma70_r2"/>
    <property type="match status" value="1"/>
</dbReference>
<dbReference type="SUPFAM" id="SSF88659">
    <property type="entry name" value="Sigma3 and sigma4 domains of RNA polymerase sigma factors"/>
    <property type="match status" value="1"/>
</dbReference>
<evidence type="ECO:0000259" key="7">
    <source>
        <dbReference type="Pfam" id="PF08281"/>
    </source>
</evidence>
<dbReference type="SUPFAM" id="SSF88946">
    <property type="entry name" value="Sigma2 domain of RNA polymerase sigma factors"/>
    <property type="match status" value="1"/>
</dbReference>
<dbReference type="InterPro" id="IPR013325">
    <property type="entry name" value="RNA_pol_sigma_r2"/>
</dbReference>
<dbReference type="NCBIfam" id="TIGR02937">
    <property type="entry name" value="sigma70-ECF"/>
    <property type="match status" value="1"/>
</dbReference>
<keyword evidence="4" id="KW-0238">DNA-binding</keyword>
<dbReference type="CDD" id="cd06171">
    <property type="entry name" value="Sigma70_r4"/>
    <property type="match status" value="1"/>
</dbReference>
<dbReference type="AlphaFoldDB" id="A0A4P6UVD5"/>
<dbReference type="Gene3D" id="1.10.10.10">
    <property type="entry name" value="Winged helix-like DNA-binding domain superfamily/Winged helix DNA-binding domain"/>
    <property type="match status" value="1"/>
</dbReference>
<dbReference type="InterPro" id="IPR013324">
    <property type="entry name" value="RNA_pol_sigma_r3/r4-like"/>
</dbReference>
<feature type="domain" description="RNA polymerase sigma-70 region 2" evidence="6">
    <location>
        <begin position="23"/>
        <end position="88"/>
    </location>
</feature>
<name>A0A4P6UVD5_9BACL</name>
<dbReference type="PANTHER" id="PTHR43133">
    <property type="entry name" value="RNA POLYMERASE ECF-TYPE SIGMA FACTO"/>
    <property type="match status" value="1"/>
</dbReference>
<evidence type="ECO:0000313" key="8">
    <source>
        <dbReference type="EMBL" id="QBK25898.1"/>
    </source>
</evidence>
<keyword evidence="9" id="KW-1185">Reference proteome</keyword>
<feature type="domain" description="RNA polymerase sigma factor 70 region 4 type 2" evidence="7">
    <location>
        <begin position="116"/>
        <end position="168"/>
    </location>
</feature>
<organism evidence="8 9">
    <name type="scientific">Ureibacillus thermophilus</name>
    <dbReference type="NCBI Taxonomy" id="367743"/>
    <lineage>
        <taxon>Bacteria</taxon>
        <taxon>Bacillati</taxon>
        <taxon>Bacillota</taxon>
        <taxon>Bacilli</taxon>
        <taxon>Bacillales</taxon>
        <taxon>Caryophanaceae</taxon>
        <taxon>Ureibacillus</taxon>
    </lineage>
</organism>